<dbReference type="PANTHER" id="PTHR23040:SF2">
    <property type="entry name" value="OUTER DYNEIN ARM-DOCKING COMPLEX SUBUNIT 4"/>
    <property type="match status" value="1"/>
</dbReference>
<keyword evidence="6" id="KW-1185">Reference proteome</keyword>
<dbReference type="SMART" id="SM00028">
    <property type="entry name" value="TPR"/>
    <property type="match status" value="3"/>
</dbReference>
<feature type="compositionally biased region" description="Basic residues" evidence="4">
    <location>
        <begin position="496"/>
        <end position="505"/>
    </location>
</feature>
<feature type="region of interest" description="Disordered" evidence="4">
    <location>
        <begin position="453"/>
        <end position="505"/>
    </location>
</feature>
<evidence type="ECO:0000256" key="4">
    <source>
        <dbReference type="SAM" id="MobiDB-lite"/>
    </source>
</evidence>
<dbReference type="Proteomes" id="UP000597762">
    <property type="component" value="Unassembled WGS sequence"/>
</dbReference>
<comment type="caution">
    <text evidence="5">The sequence shown here is derived from an EMBL/GenBank/DDBJ whole genome shotgun (WGS) entry which is preliminary data.</text>
</comment>
<reference evidence="5" key="1">
    <citation type="submission" date="2021-01" db="EMBL/GenBank/DDBJ databases">
        <authorList>
            <person name="Li R."/>
            <person name="Bekaert M."/>
        </authorList>
    </citation>
    <scope>NUCLEOTIDE SEQUENCE</scope>
    <source>
        <strain evidence="5">Farmed</strain>
    </source>
</reference>
<evidence type="ECO:0000313" key="6">
    <source>
        <dbReference type="Proteomes" id="UP000597762"/>
    </source>
</evidence>
<dbReference type="AlphaFoldDB" id="A0A812BVP0"/>
<proteinExistence type="predicted"/>
<dbReference type="InterPro" id="IPR019734">
    <property type="entry name" value="TPR_rpt"/>
</dbReference>
<evidence type="ECO:0000313" key="5">
    <source>
        <dbReference type="EMBL" id="CAE1252073.1"/>
    </source>
</evidence>
<accession>A0A812BVP0</accession>
<dbReference type="PANTHER" id="PTHR23040">
    <property type="match status" value="1"/>
</dbReference>
<feature type="compositionally biased region" description="Basic and acidic residues" evidence="4">
    <location>
        <begin position="457"/>
        <end position="485"/>
    </location>
</feature>
<gene>
    <name evidence="5" type="ORF">SPHA_27834</name>
</gene>
<evidence type="ECO:0000256" key="3">
    <source>
        <dbReference type="ARBA" id="ARBA00034143"/>
    </source>
</evidence>
<dbReference type="InterPro" id="IPR011990">
    <property type="entry name" value="TPR-like_helical_dom_sf"/>
</dbReference>
<evidence type="ECO:0000256" key="2">
    <source>
        <dbReference type="ARBA" id="ARBA00034139"/>
    </source>
</evidence>
<dbReference type="Gene3D" id="1.25.40.10">
    <property type="entry name" value="Tetratricopeptide repeat domain"/>
    <property type="match status" value="1"/>
</dbReference>
<dbReference type="InterPro" id="IPR040111">
    <property type="entry name" value="ODAD4"/>
</dbReference>
<name>A0A812BVP0_ACAPH</name>
<protein>
    <recommendedName>
        <fullName evidence="2">Outer dynein arm-docking complex subunit 4</fullName>
    </recommendedName>
    <alternativeName>
        <fullName evidence="3">Tetratricopeptide repeat protein 25</fullName>
    </alternativeName>
</protein>
<dbReference type="EMBL" id="CAHIKZ030001090">
    <property type="protein sequence ID" value="CAE1252073.1"/>
    <property type="molecule type" value="Genomic_DNA"/>
</dbReference>
<organism evidence="5 6">
    <name type="scientific">Acanthosepion pharaonis</name>
    <name type="common">Pharaoh cuttlefish</name>
    <name type="synonym">Sepia pharaonis</name>
    <dbReference type="NCBI Taxonomy" id="158019"/>
    <lineage>
        <taxon>Eukaryota</taxon>
        <taxon>Metazoa</taxon>
        <taxon>Spiralia</taxon>
        <taxon>Lophotrochozoa</taxon>
        <taxon>Mollusca</taxon>
        <taxon>Cephalopoda</taxon>
        <taxon>Coleoidea</taxon>
        <taxon>Decapodiformes</taxon>
        <taxon>Sepiida</taxon>
        <taxon>Sepiina</taxon>
        <taxon>Sepiidae</taxon>
        <taxon>Acanthosepion</taxon>
    </lineage>
</organism>
<dbReference type="GO" id="GO:0005930">
    <property type="term" value="C:axoneme"/>
    <property type="evidence" value="ECO:0007669"/>
    <property type="project" value="UniProtKB-SubCell"/>
</dbReference>
<dbReference type="OrthoDB" id="6116232at2759"/>
<dbReference type="SUPFAM" id="SSF48452">
    <property type="entry name" value="TPR-like"/>
    <property type="match status" value="1"/>
</dbReference>
<sequence>MASQKEEPKNVYFRSYSTQAKKLYLEKKYIPACELYSRSLEICPTDKHCLVARSKCFLRLGKPAKALADAQLALQQDENFAEAVYQKAEAYYQQSNYEVALLVLYQGLKLPGRSDIFLNGIHKCENAIEKSVHWLDELPIYRSEEPMECGKKEGYDESSSSEGITAEPNLPIPHRDKLQNLLEEIYQDKKFLKKLLKCVEFKTESDWLSKLIIIDRLVYLNNQAKYLQTQKLAYRTGKASTPQNIKDDLEEIQVTFNSKRYKDCIKECVRMAGDYKDTDWEVKRKFILKLYSWIGASNMELKQWEKARCAFLALLSIGEWCKDVDLRLKALGAISLCYKNDTQLKSKSGDKEEAESGEMSEIEEMDLYYYLGQCYLGLNNEKARGYGKMCYDTAVVGSSKEFMKSSLMLMAGADTKLGNHREAAESLKECEQLMTGDNDGRKESVEKALADVLPLVKDPDEKIKEEPINEAQRVADEEIPTKEPEPRDDDSDQKKPKPKTKKLCC</sequence>
<evidence type="ECO:0000256" key="1">
    <source>
        <dbReference type="ARBA" id="ARBA00004430"/>
    </source>
</evidence>
<comment type="subcellular location">
    <subcellularLocation>
        <location evidence="1">Cytoplasm</location>
        <location evidence="1">Cytoskeleton</location>
        <location evidence="1">Cilium axoneme</location>
    </subcellularLocation>
</comment>